<dbReference type="InterPro" id="IPR050197">
    <property type="entry name" value="Aldolase_class_II_sugar_metab"/>
</dbReference>
<dbReference type="Pfam" id="PF00596">
    <property type="entry name" value="Aldolase_II"/>
    <property type="match status" value="1"/>
</dbReference>
<keyword evidence="5" id="KW-0456">Lyase</keyword>
<keyword evidence="14" id="KW-1185">Reference proteome</keyword>
<dbReference type="FunFam" id="3.40.225.10:FF:000008">
    <property type="entry name" value="Sugar aldolase"/>
    <property type="match status" value="1"/>
</dbReference>
<evidence type="ECO:0000259" key="12">
    <source>
        <dbReference type="SMART" id="SM01007"/>
    </source>
</evidence>
<protein>
    <recommendedName>
        <fullName evidence="9">3-oxo-tetronate 4-phosphate decarboxylase</fullName>
        <ecNumber evidence="8">4.1.1.104</ecNumber>
    </recommendedName>
</protein>
<dbReference type="GO" id="GO:0005829">
    <property type="term" value="C:cytosol"/>
    <property type="evidence" value="ECO:0007669"/>
    <property type="project" value="TreeGrafter"/>
</dbReference>
<dbReference type="InterPro" id="IPR050013">
    <property type="entry name" value="OtnC"/>
</dbReference>
<dbReference type="InterPro" id="IPR001303">
    <property type="entry name" value="Aldolase_II/adducin_N"/>
</dbReference>
<keyword evidence="3" id="KW-0479">Metal-binding</keyword>
<feature type="domain" description="Class II aldolase/adducin N-terminal" evidence="12">
    <location>
        <begin position="8"/>
        <end position="186"/>
    </location>
</feature>
<sequence length="211" mass="22576">MSEQAIRDNLVRWGKSLFERGLTAGSSGNMSARLDDGFLFTQTNSCLGFLDADRLSKLDTSGKHVSGDAPTKELPLHFGFYDQRPTARAVVHLHSTYATALSCLADVDPADAIPPITPYVVMRVGQVPVVPYTRPGSAAVKPLIDALAARHPAVLLENHGPVVAGASLDAAVFAIEELEEAAKLAIILRGMSVRHLDAGAIAELNQHFKLK</sequence>
<dbReference type="AlphaFoldDB" id="A0A2T4IWZ6"/>
<keyword evidence="6" id="KW-0119">Carbohydrate metabolism</keyword>
<evidence type="ECO:0000256" key="8">
    <source>
        <dbReference type="ARBA" id="ARBA00044772"/>
    </source>
</evidence>
<evidence type="ECO:0000256" key="11">
    <source>
        <dbReference type="ARBA" id="ARBA00048603"/>
    </source>
</evidence>
<dbReference type="GO" id="GO:0046872">
    <property type="term" value="F:metal ion binding"/>
    <property type="evidence" value="ECO:0007669"/>
    <property type="project" value="UniProtKB-KW"/>
</dbReference>
<evidence type="ECO:0000256" key="2">
    <source>
        <dbReference type="ARBA" id="ARBA00010037"/>
    </source>
</evidence>
<dbReference type="SUPFAM" id="SSF53639">
    <property type="entry name" value="AraD/HMP-PK domain-like"/>
    <property type="match status" value="1"/>
</dbReference>
<dbReference type="PANTHER" id="PTHR22789:SF0">
    <property type="entry name" value="3-OXO-TETRONATE 4-PHOSPHATE DECARBOXYLASE-RELATED"/>
    <property type="match status" value="1"/>
</dbReference>
<dbReference type="NCBIfam" id="NF006000">
    <property type="entry name" value="PRK08130.1"/>
    <property type="match status" value="1"/>
</dbReference>
<comment type="cofactor">
    <cofactor evidence="1">
        <name>Zn(2+)</name>
        <dbReference type="ChEBI" id="CHEBI:29105"/>
    </cofactor>
</comment>
<dbReference type="RefSeq" id="WP_107649631.1">
    <property type="nucleotide sequence ID" value="NZ_PZJX01000026.1"/>
</dbReference>
<gene>
    <name evidence="13" type="ORF">C9427_13400</name>
</gene>
<comment type="caution">
    <text evidence="13">The sequence shown here is derived from an EMBL/GenBank/DDBJ whole genome shotgun (WGS) entry which is preliminary data.</text>
</comment>
<dbReference type="PANTHER" id="PTHR22789">
    <property type="entry name" value="FUCULOSE PHOSPHATE ALDOLASE"/>
    <property type="match status" value="1"/>
</dbReference>
<accession>A0A2T4IWZ6</accession>
<dbReference type="Gene3D" id="3.40.225.10">
    <property type="entry name" value="Class II aldolase/adducin N-terminal domain"/>
    <property type="match status" value="1"/>
</dbReference>
<name>A0A2T4IWZ6_9HYPH</name>
<dbReference type="GO" id="GO:0019323">
    <property type="term" value="P:pentose catabolic process"/>
    <property type="evidence" value="ECO:0007669"/>
    <property type="project" value="InterPro"/>
</dbReference>
<comment type="function">
    <text evidence="7">Catalyzes the decarboxylation of 3-oxo-tetronate 4-phosphate to dihydroxyacetone phosphate (DHAP) and CO(2).</text>
</comment>
<reference evidence="13 14" key="1">
    <citation type="submission" date="2018-03" db="EMBL/GenBank/DDBJ databases">
        <title>Genome sequence of the symbiotic type strain Mesorhizobium helmanticense CSLC115NT isolated from Lotus corniculatus nodules.</title>
        <authorList>
            <person name="Sannazzaro A.I."/>
            <person name="Torres Tejerizo G.A."/>
            <person name="Dip D."/>
            <person name="Caballero M."/>
            <person name="Pistorio M."/>
            <person name="Estrella M.J."/>
        </authorList>
    </citation>
    <scope>NUCLEOTIDE SEQUENCE [LARGE SCALE GENOMIC DNA]</scope>
    <source>
        <strain evidence="13 14">CSLC115N</strain>
    </source>
</reference>
<evidence type="ECO:0000256" key="9">
    <source>
        <dbReference type="ARBA" id="ARBA00044803"/>
    </source>
</evidence>
<evidence type="ECO:0000256" key="3">
    <source>
        <dbReference type="ARBA" id="ARBA00022723"/>
    </source>
</evidence>
<dbReference type="Proteomes" id="UP000240259">
    <property type="component" value="Unassembled WGS sequence"/>
</dbReference>
<comment type="catalytic activity">
    <reaction evidence="10">
        <text>3-dehydro-4-O-phospho-D-erythronate + H(+) = dihydroxyacetone phosphate + CO2</text>
        <dbReference type="Rhea" id="RHEA:52416"/>
        <dbReference type="ChEBI" id="CHEBI:15378"/>
        <dbReference type="ChEBI" id="CHEBI:16526"/>
        <dbReference type="ChEBI" id="CHEBI:57642"/>
        <dbReference type="ChEBI" id="CHEBI:136593"/>
        <dbReference type="EC" id="4.1.1.104"/>
    </reaction>
</comment>
<dbReference type="GO" id="GO:0016832">
    <property type="term" value="F:aldehyde-lyase activity"/>
    <property type="evidence" value="ECO:0007669"/>
    <property type="project" value="InterPro"/>
</dbReference>
<dbReference type="EMBL" id="PZJX01000026">
    <property type="protein sequence ID" value="PTE10103.1"/>
    <property type="molecule type" value="Genomic_DNA"/>
</dbReference>
<evidence type="ECO:0000313" key="13">
    <source>
        <dbReference type="EMBL" id="PTE10103.1"/>
    </source>
</evidence>
<evidence type="ECO:0000256" key="5">
    <source>
        <dbReference type="ARBA" id="ARBA00023239"/>
    </source>
</evidence>
<evidence type="ECO:0000256" key="7">
    <source>
        <dbReference type="ARBA" id="ARBA00044745"/>
    </source>
</evidence>
<comment type="catalytic activity">
    <reaction evidence="11">
        <text>3-dehydro-4-O-phospho-L-erythronate + H(+) = dihydroxyacetone phosphate + CO2</text>
        <dbReference type="Rhea" id="RHEA:52404"/>
        <dbReference type="ChEBI" id="CHEBI:15378"/>
        <dbReference type="ChEBI" id="CHEBI:16526"/>
        <dbReference type="ChEBI" id="CHEBI:57642"/>
        <dbReference type="ChEBI" id="CHEBI:136592"/>
        <dbReference type="EC" id="4.1.1.104"/>
    </reaction>
</comment>
<proteinExistence type="inferred from homology"/>
<dbReference type="NCBIfam" id="NF043034">
    <property type="entry name" value="OxoTetrPhDc"/>
    <property type="match status" value="1"/>
</dbReference>
<evidence type="ECO:0000256" key="4">
    <source>
        <dbReference type="ARBA" id="ARBA00022833"/>
    </source>
</evidence>
<keyword evidence="4" id="KW-0862">Zinc</keyword>
<evidence type="ECO:0000256" key="1">
    <source>
        <dbReference type="ARBA" id="ARBA00001947"/>
    </source>
</evidence>
<dbReference type="SMART" id="SM01007">
    <property type="entry name" value="Aldolase_II"/>
    <property type="match status" value="1"/>
</dbReference>
<comment type="similarity">
    <text evidence="2">Belongs to the aldolase class II family. AraD/FucA subfamily.</text>
</comment>
<evidence type="ECO:0000313" key="14">
    <source>
        <dbReference type="Proteomes" id="UP000240259"/>
    </source>
</evidence>
<evidence type="ECO:0000256" key="6">
    <source>
        <dbReference type="ARBA" id="ARBA00023277"/>
    </source>
</evidence>
<dbReference type="InterPro" id="IPR036409">
    <property type="entry name" value="Aldolase_II/adducin_N_sf"/>
</dbReference>
<organism evidence="13 14">
    <name type="scientific">Mesorhizobium helmanticense</name>
    <dbReference type="NCBI Taxonomy" id="1776423"/>
    <lineage>
        <taxon>Bacteria</taxon>
        <taxon>Pseudomonadati</taxon>
        <taxon>Pseudomonadota</taxon>
        <taxon>Alphaproteobacteria</taxon>
        <taxon>Hyphomicrobiales</taxon>
        <taxon>Phyllobacteriaceae</taxon>
        <taxon>Mesorhizobium</taxon>
    </lineage>
</organism>
<dbReference type="EC" id="4.1.1.104" evidence="8"/>
<dbReference type="OrthoDB" id="5500703at2"/>
<evidence type="ECO:0000256" key="10">
    <source>
        <dbReference type="ARBA" id="ARBA00047520"/>
    </source>
</evidence>